<evidence type="ECO:0000256" key="5">
    <source>
        <dbReference type="ARBA" id="ARBA00023180"/>
    </source>
</evidence>
<accession>A0A8J2KQR6</accession>
<evidence type="ECO:0000256" key="1">
    <source>
        <dbReference type="ARBA" id="ARBA00022645"/>
    </source>
</evidence>
<dbReference type="InterPro" id="IPR001563">
    <property type="entry name" value="Peptidase_S10"/>
</dbReference>
<dbReference type="EMBL" id="CAJVCH010508746">
    <property type="protein sequence ID" value="CAG7821378.1"/>
    <property type="molecule type" value="Genomic_DNA"/>
</dbReference>
<feature type="non-terminal residue" evidence="6">
    <location>
        <position position="1"/>
    </location>
</feature>
<dbReference type="Pfam" id="PF00450">
    <property type="entry name" value="Peptidase_S10"/>
    <property type="match status" value="1"/>
</dbReference>
<evidence type="ECO:0000313" key="7">
    <source>
        <dbReference type="Proteomes" id="UP000708208"/>
    </source>
</evidence>
<dbReference type="GO" id="GO:0004185">
    <property type="term" value="F:serine-type carboxypeptidase activity"/>
    <property type="evidence" value="ECO:0007669"/>
    <property type="project" value="InterPro"/>
</dbReference>
<dbReference type="OrthoDB" id="443318at2759"/>
<organism evidence="6 7">
    <name type="scientific">Allacma fusca</name>
    <dbReference type="NCBI Taxonomy" id="39272"/>
    <lineage>
        <taxon>Eukaryota</taxon>
        <taxon>Metazoa</taxon>
        <taxon>Ecdysozoa</taxon>
        <taxon>Arthropoda</taxon>
        <taxon>Hexapoda</taxon>
        <taxon>Collembola</taxon>
        <taxon>Symphypleona</taxon>
        <taxon>Sminthuridae</taxon>
        <taxon>Allacma</taxon>
    </lineage>
</organism>
<name>A0A8J2KQR6_9HEXA</name>
<evidence type="ECO:0000256" key="4">
    <source>
        <dbReference type="ARBA" id="ARBA00022801"/>
    </source>
</evidence>
<dbReference type="GO" id="GO:0006508">
    <property type="term" value="P:proteolysis"/>
    <property type="evidence" value="ECO:0007669"/>
    <property type="project" value="UniProtKB-KW"/>
</dbReference>
<comment type="caution">
    <text evidence="6">The sequence shown here is derived from an EMBL/GenBank/DDBJ whole genome shotgun (WGS) entry which is preliminary data.</text>
</comment>
<keyword evidence="1" id="KW-0121">Carboxypeptidase</keyword>
<keyword evidence="3" id="KW-0732">Signal</keyword>
<dbReference type="PANTHER" id="PTHR11802:SF472">
    <property type="entry name" value="SERINE CARBOXYPEPTIDASE CPVL-RELATED"/>
    <property type="match status" value="1"/>
</dbReference>
<dbReference type="AlphaFoldDB" id="A0A8J2KQR6"/>
<evidence type="ECO:0000256" key="3">
    <source>
        <dbReference type="ARBA" id="ARBA00022729"/>
    </source>
</evidence>
<keyword evidence="5" id="KW-0325">Glycoprotein</keyword>
<keyword evidence="2" id="KW-0645">Protease</keyword>
<evidence type="ECO:0000313" key="6">
    <source>
        <dbReference type="EMBL" id="CAG7821378.1"/>
    </source>
</evidence>
<keyword evidence="7" id="KW-1185">Reference proteome</keyword>
<dbReference type="PANTHER" id="PTHR11802">
    <property type="entry name" value="SERINE PROTEASE FAMILY S10 SERINE CARBOXYPEPTIDASE"/>
    <property type="match status" value="1"/>
</dbReference>
<proteinExistence type="predicted"/>
<evidence type="ECO:0000256" key="2">
    <source>
        <dbReference type="ARBA" id="ARBA00022670"/>
    </source>
</evidence>
<gene>
    <name evidence="6" type="ORF">AFUS01_LOCUS31720</name>
</gene>
<sequence>MLYIDAPVGTGFSFADSEDAIASNSSDEADEIYEALTQFFTLFKEFQPNDFYMAGEVFAGITMLYIAKKIDAENANVAAKINLKGLIMGGPYLDVLQVRKDNFCYSLGLINALQKKELKENVDKVLALHEAGKDDEALN</sequence>
<reference evidence="6" key="1">
    <citation type="submission" date="2021-06" db="EMBL/GenBank/DDBJ databases">
        <authorList>
            <person name="Hodson N. C."/>
            <person name="Mongue J. A."/>
            <person name="Jaron S. K."/>
        </authorList>
    </citation>
    <scope>NUCLEOTIDE SEQUENCE</scope>
</reference>
<dbReference type="Proteomes" id="UP000708208">
    <property type="component" value="Unassembled WGS sequence"/>
</dbReference>
<keyword evidence="4" id="KW-0378">Hydrolase</keyword>
<protein>
    <submittedName>
        <fullName evidence="6">Uncharacterized protein</fullName>
    </submittedName>
</protein>